<keyword evidence="4 7" id="KW-0812">Transmembrane</keyword>
<dbReference type="PANTHER" id="PTHR42718:SF46">
    <property type="entry name" value="BLR6921 PROTEIN"/>
    <property type="match status" value="1"/>
</dbReference>
<feature type="transmembrane region" description="Helical" evidence="7">
    <location>
        <begin position="105"/>
        <end position="123"/>
    </location>
</feature>
<dbReference type="CDD" id="cd17321">
    <property type="entry name" value="MFS_MMR_MDR_like"/>
    <property type="match status" value="1"/>
</dbReference>
<dbReference type="RefSeq" id="WP_203868853.1">
    <property type="nucleotide sequence ID" value="NZ_BONW01000028.1"/>
</dbReference>
<dbReference type="PROSITE" id="PS50850">
    <property type="entry name" value="MFS"/>
    <property type="match status" value="1"/>
</dbReference>
<feature type="transmembrane region" description="Helical" evidence="7">
    <location>
        <begin position="264"/>
        <end position="287"/>
    </location>
</feature>
<feature type="transmembrane region" description="Helical" evidence="7">
    <location>
        <begin position="73"/>
        <end position="99"/>
    </location>
</feature>
<keyword evidence="5 7" id="KW-1133">Transmembrane helix</keyword>
<evidence type="ECO:0000256" key="5">
    <source>
        <dbReference type="ARBA" id="ARBA00022989"/>
    </source>
</evidence>
<feature type="transmembrane region" description="Helical" evidence="7">
    <location>
        <begin position="432"/>
        <end position="455"/>
    </location>
</feature>
<evidence type="ECO:0000313" key="10">
    <source>
        <dbReference type="Proteomes" id="UP000646749"/>
    </source>
</evidence>
<feature type="transmembrane region" description="Helical" evidence="7">
    <location>
        <begin position="38"/>
        <end position="61"/>
    </location>
</feature>
<name>A0ABQ4E6T4_9ACTN</name>
<proteinExistence type="predicted"/>
<accession>A0ABQ4E6T4</accession>
<gene>
    <name evidence="9" type="ORF">Pen02_53670</name>
</gene>
<dbReference type="Proteomes" id="UP000646749">
    <property type="component" value="Unassembled WGS sequence"/>
</dbReference>
<feature type="transmembrane region" description="Helical" evidence="7">
    <location>
        <begin position="135"/>
        <end position="158"/>
    </location>
</feature>
<dbReference type="Gene3D" id="1.20.1250.20">
    <property type="entry name" value="MFS general substrate transporter like domains"/>
    <property type="match status" value="1"/>
</dbReference>
<keyword evidence="3" id="KW-1003">Cell membrane</keyword>
<organism evidence="9 10">
    <name type="scientific">Plantactinospora endophytica</name>
    <dbReference type="NCBI Taxonomy" id="673535"/>
    <lineage>
        <taxon>Bacteria</taxon>
        <taxon>Bacillati</taxon>
        <taxon>Actinomycetota</taxon>
        <taxon>Actinomycetes</taxon>
        <taxon>Micromonosporales</taxon>
        <taxon>Micromonosporaceae</taxon>
        <taxon>Plantactinospora</taxon>
    </lineage>
</organism>
<evidence type="ECO:0000256" key="3">
    <source>
        <dbReference type="ARBA" id="ARBA00022475"/>
    </source>
</evidence>
<feature type="transmembrane region" description="Helical" evidence="7">
    <location>
        <begin position="400"/>
        <end position="420"/>
    </location>
</feature>
<feature type="transmembrane region" description="Helical" evidence="7">
    <location>
        <begin position="194"/>
        <end position="214"/>
    </location>
</feature>
<dbReference type="PRINTS" id="PR01036">
    <property type="entry name" value="TCRTETB"/>
</dbReference>
<evidence type="ECO:0000256" key="2">
    <source>
        <dbReference type="ARBA" id="ARBA00022448"/>
    </source>
</evidence>
<evidence type="ECO:0000313" key="9">
    <source>
        <dbReference type="EMBL" id="GIG90431.1"/>
    </source>
</evidence>
<keyword evidence="6 7" id="KW-0472">Membrane</keyword>
<feature type="transmembrane region" description="Helical" evidence="7">
    <location>
        <begin position="299"/>
        <end position="316"/>
    </location>
</feature>
<feature type="transmembrane region" description="Helical" evidence="7">
    <location>
        <begin position="323"/>
        <end position="345"/>
    </location>
</feature>
<reference evidence="9 10" key="1">
    <citation type="submission" date="2021-01" db="EMBL/GenBank/DDBJ databases">
        <title>Whole genome shotgun sequence of Plantactinospora endophytica NBRC 110450.</title>
        <authorList>
            <person name="Komaki H."/>
            <person name="Tamura T."/>
        </authorList>
    </citation>
    <scope>NUCLEOTIDE SEQUENCE [LARGE SCALE GENOMIC DNA]</scope>
    <source>
        <strain evidence="9 10">NBRC 110450</strain>
    </source>
</reference>
<sequence length="473" mass="47191">MPDRWRALAVLACTQFLLILDTAIINVAVPSIGTDLGISPAGLSWVANAYLIAFGGLLLLGGRAADHLGRRRIFLAGLVVLIAGSALGAVAGSTGWLVAGRAVQGVAAALAAAAALALVLGIFPDGPERHRALGVFAAMAGAGGAVGTVLGGVLTDWFGWRSTFVLNVVAGVLLVVVSLRFVPDVRRTRPGGGFDVAGAVTVTTGLGLLAYGLVSAGEVGWLAPRVLVAGGLAVLALVGFALVERRASGPLVPLGVLRRRTLRTANLLAALGQLTLFPMFFFVSIYLQDVVGHSPLGGGLGLLPLSLLVIVVAGAADRVIARFGLRTVMVAGFALVTAGMTWLSAALDVDGGFVTGVLGPSLVLAVGLPLVSITTNVAATAEAGPEEAGLASGLINTSQQFGAVLGLAVMAGVVAARGGAPADGGTADPVALTAGIRTAFLVGAVVALLAAIAAVRLRRAPAPAAEQPVASAR</sequence>
<dbReference type="InterPro" id="IPR036259">
    <property type="entry name" value="MFS_trans_sf"/>
</dbReference>
<dbReference type="Gene3D" id="1.20.1720.10">
    <property type="entry name" value="Multidrug resistance protein D"/>
    <property type="match status" value="1"/>
</dbReference>
<feature type="transmembrane region" description="Helical" evidence="7">
    <location>
        <begin position="164"/>
        <end position="182"/>
    </location>
</feature>
<feature type="transmembrane region" description="Helical" evidence="7">
    <location>
        <begin position="226"/>
        <end position="243"/>
    </location>
</feature>
<dbReference type="InterPro" id="IPR011701">
    <property type="entry name" value="MFS"/>
</dbReference>
<feature type="transmembrane region" description="Helical" evidence="7">
    <location>
        <begin position="357"/>
        <end position="379"/>
    </location>
</feature>
<dbReference type="PANTHER" id="PTHR42718">
    <property type="entry name" value="MAJOR FACILITATOR SUPERFAMILY MULTIDRUG TRANSPORTER MFSC"/>
    <property type="match status" value="1"/>
</dbReference>
<keyword evidence="2" id="KW-0813">Transport</keyword>
<dbReference type="EMBL" id="BONW01000028">
    <property type="protein sequence ID" value="GIG90431.1"/>
    <property type="molecule type" value="Genomic_DNA"/>
</dbReference>
<comment type="caution">
    <text evidence="9">The sequence shown here is derived from an EMBL/GenBank/DDBJ whole genome shotgun (WGS) entry which is preliminary data.</text>
</comment>
<protein>
    <submittedName>
        <fullName evidence="9">MFS transporter</fullName>
    </submittedName>
</protein>
<comment type="subcellular location">
    <subcellularLocation>
        <location evidence="1">Cell membrane</location>
        <topology evidence="1">Multi-pass membrane protein</topology>
    </subcellularLocation>
</comment>
<dbReference type="Pfam" id="PF07690">
    <property type="entry name" value="MFS_1"/>
    <property type="match status" value="1"/>
</dbReference>
<dbReference type="PROSITE" id="PS00216">
    <property type="entry name" value="SUGAR_TRANSPORT_1"/>
    <property type="match status" value="1"/>
</dbReference>
<evidence type="ECO:0000256" key="6">
    <source>
        <dbReference type="ARBA" id="ARBA00023136"/>
    </source>
</evidence>
<dbReference type="InterPro" id="IPR005829">
    <property type="entry name" value="Sugar_transporter_CS"/>
</dbReference>
<evidence type="ECO:0000259" key="8">
    <source>
        <dbReference type="PROSITE" id="PS50850"/>
    </source>
</evidence>
<dbReference type="InterPro" id="IPR020846">
    <property type="entry name" value="MFS_dom"/>
</dbReference>
<keyword evidence="10" id="KW-1185">Reference proteome</keyword>
<evidence type="ECO:0000256" key="1">
    <source>
        <dbReference type="ARBA" id="ARBA00004651"/>
    </source>
</evidence>
<evidence type="ECO:0000256" key="7">
    <source>
        <dbReference type="SAM" id="Phobius"/>
    </source>
</evidence>
<dbReference type="SUPFAM" id="SSF103473">
    <property type="entry name" value="MFS general substrate transporter"/>
    <property type="match status" value="1"/>
</dbReference>
<feature type="domain" description="Major facilitator superfamily (MFS) profile" evidence="8">
    <location>
        <begin position="7"/>
        <end position="462"/>
    </location>
</feature>
<evidence type="ECO:0000256" key="4">
    <source>
        <dbReference type="ARBA" id="ARBA00022692"/>
    </source>
</evidence>